<dbReference type="Proteomes" id="UP001595710">
    <property type="component" value="Unassembled WGS sequence"/>
</dbReference>
<dbReference type="InterPro" id="IPR028082">
    <property type="entry name" value="Peripla_BP_I"/>
</dbReference>
<dbReference type="Gene3D" id="3.30.565.10">
    <property type="entry name" value="Histidine kinase-like ATPase, C-terminal domain"/>
    <property type="match status" value="1"/>
</dbReference>
<evidence type="ECO:0000256" key="1">
    <source>
        <dbReference type="ARBA" id="ARBA00000085"/>
    </source>
</evidence>
<dbReference type="PANTHER" id="PTHR30146">
    <property type="entry name" value="LACI-RELATED TRANSCRIPTIONAL REPRESSOR"/>
    <property type="match status" value="1"/>
</dbReference>
<evidence type="ECO:0000256" key="3">
    <source>
        <dbReference type="ARBA" id="ARBA00022553"/>
    </source>
</evidence>
<evidence type="ECO:0000259" key="7">
    <source>
        <dbReference type="PROSITE" id="PS50109"/>
    </source>
</evidence>
<gene>
    <name evidence="8" type="ORF">ACFOND_11360</name>
</gene>
<dbReference type="InterPro" id="IPR005467">
    <property type="entry name" value="His_kinase_dom"/>
</dbReference>
<protein>
    <recommendedName>
        <fullName evidence="2">histidine kinase</fullName>
        <ecNumber evidence="2">2.7.13.3</ecNumber>
    </recommendedName>
</protein>
<keyword evidence="5" id="KW-0238">DNA-binding</keyword>
<dbReference type="CDD" id="cd06267">
    <property type="entry name" value="PBP1_LacI_sugar_binding-like"/>
    <property type="match status" value="1"/>
</dbReference>
<dbReference type="SUPFAM" id="SSF47384">
    <property type="entry name" value="Homodimeric domain of signal transducing histidine kinase"/>
    <property type="match status" value="1"/>
</dbReference>
<dbReference type="InterPro" id="IPR004358">
    <property type="entry name" value="Sig_transdc_His_kin-like_C"/>
</dbReference>
<dbReference type="InterPro" id="IPR046335">
    <property type="entry name" value="LacI/GalR-like_sensor"/>
</dbReference>
<reference evidence="9" key="1">
    <citation type="journal article" date="2019" name="Int. J. Syst. Evol. Microbiol.">
        <title>The Global Catalogue of Microorganisms (GCM) 10K type strain sequencing project: providing services to taxonomists for standard genome sequencing and annotation.</title>
        <authorList>
            <consortium name="The Broad Institute Genomics Platform"/>
            <consortium name="The Broad Institute Genome Sequencing Center for Infectious Disease"/>
            <person name="Wu L."/>
            <person name="Ma J."/>
        </authorList>
    </citation>
    <scope>NUCLEOTIDE SEQUENCE [LARGE SCALE GENOMIC DNA]</scope>
    <source>
        <strain evidence="9">CECT 8288</strain>
    </source>
</reference>
<dbReference type="InterPro" id="IPR036097">
    <property type="entry name" value="HisK_dim/P_sf"/>
</dbReference>
<dbReference type="CDD" id="cd00082">
    <property type="entry name" value="HisKA"/>
    <property type="match status" value="1"/>
</dbReference>
<keyword evidence="4" id="KW-0805">Transcription regulation</keyword>
<evidence type="ECO:0000256" key="5">
    <source>
        <dbReference type="ARBA" id="ARBA00023125"/>
    </source>
</evidence>
<sequence>MRPLVAVIIPTFSQTIEQRICLGLSEAFQHTEIEVLFAPVGYISAPEAWQESDLQCHKDIVDLKPSLVVFYTGGLTYLTNIETILRILDVYKGIPSIHMGQKIDQQPAVLIDNYQGMRDLIHAVLLKKPQPKIAFLSGPFSNTESQLRQQALFDECNTHGVDPTSIDILEGDFTSLHAKHTFSEYWKAQTEKPNIIVCANDLMAKGVLDAFRLLGINCPDDCWVTGFDDFEYAQYMTPGLSTVLYPAHELGLKAGRLAIEMLEGKRPQDILLKTRPKLRGSTGHVSSNQKHMRERLVDLWQFIQERDLTSRKFSIVQQIHATDRVEDILPNIQSDLDAIAIDEMFIFKRPSHNANDFVVFEKHPDLTFGEKDLSKHYWVFCPLVTQHLNYGYTLTRCNKHAVELVEFFSPQISEIQHRHFMQSKNDQLRTQNELSERMASLGRLVAGVAHEVNTPVGSGKLAASSLLDDIRQISSKLHNNTMTRSEFDRFLIEMEEHASLIFNSLDRAAELISNFKLVSVDQSVEETRQLALGEYITLIIGSLKHEFKHTKITITTDLDASIETITFPGIVAQLLTNVLLNAKQHGFAMGQDEGTIHVSLKKAPEGFKLSITDNGKGVNEDALENMFEPFYTTARAQGGSGLGMYIVYNIANQKLNWDIHIKNQPKKGFAIAFTPKKDSFA</sequence>
<dbReference type="Pfam" id="PF13377">
    <property type="entry name" value="Peripla_BP_3"/>
    <property type="match status" value="1"/>
</dbReference>
<accession>A0ABV7WSG3</accession>
<dbReference type="InterPro" id="IPR003661">
    <property type="entry name" value="HisK_dim/P_dom"/>
</dbReference>
<dbReference type="InterPro" id="IPR003594">
    <property type="entry name" value="HATPase_dom"/>
</dbReference>
<dbReference type="PANTHER" id="PTHR30146:SF24">
    <property type="entry name" value="XYLOSE OPERON REGULATORY PROTEIN"/>
    <property type="match status" value="1"/>
</dbReference>
<organism evidence="8 9">
    <name type="scientific">Reinekea marina</name>
    <dbReference type="NCBI Taxonomy" id="1310421"/>
    <lineage>
        <taxon>Bacteria</taxon>
        <taxon>Pseudomonadati</taxon>
        <taxon>Pseudomonadota</taxon>
        <taxon>Gammaproteobacteria</taxon>
        <taxon>Oceanospirillales</taxon>
        <taxon>Saccharospirillaceae</taxon>
        <taxon>Reinekea</taxon>
    </lineage>
</organism>
<proteinExistence type="predicted"/>
<dbReference type="EMBL" id="JBHRYN010000012">
    <property type="protein sequence ID" value="MFC3702240.1"/>
    <property type="molecule type" value="Genomic_DNA"/>
</dbReference>
<comment type="catalytic activity">
    <reaction evidence="1">
        <text>ATP + protein L-histidine = ADP + protein N-phospho-L-histidine.</text>
        <dbReference type="EC" id="2.7.13.3"/>
    </reaction>
</comment>
<dbReference type="PRINTS" id="PR00344">
    <property type="entry name" value="BCTRLSENSOR"/>
</dbReference>
<keyword evidence="3" id="KW-0597">Phosphoprotein</keyword>
<dbReference type="RefSeq" id="WP_290281444.1">
    <property type="nucleotide sequence ID" value="NZ_JAUFQI010000001.1"/>
</dbReference>
<keyword evidence="6" id="KW-0804">Transcription</keyword>
<evidence type="ECO:0000313" key="9">
    <source>
        <dbReference type="Proteomes" id="UP001595710"/>
    </source>
</evidence>
<dbReference type="Gene3D" id="3.40.50.2300">
    <property type="match status" value="2"/>
</dbReference>
<dbReference type="SMART" id="SM00387">
    <property type="entry name" value="HATPase_c"/>
    <property type="match status" value="1"/>
</dbReference>
<evidence type="ECO:0000313" key="8">
    <source>
        <dbReference type="EMBL" id="MFC3702240.1"/>
    </source>
</evidence>
<dbReference type="PROSITE" id="PS50109">
    <property type="entry name" value="HIS_KIN"/>
    <property type="match status" value="1"/>
</dbReference>
<dbReference type="EC" id="2.7.13.3" evidence="2"/>
<dbReference type="SUPFAM" id="SSF55874">
    <property type="entry name" value="ATPase domain of HSP90 chaperone/DNA topoisomerase II/histidine kinase"/>
    <property type="match status" value="1"/>
</dbReference>
<evidence type="ECO:0000256" key="6">
    <source>
        <dbReference type="ARBA" id="ARBA00023163"/>
    </source>
</evidence>
<dbReference type="InterPro" id="IPR036890">
    <property type="entry name" value="HATPase_C_sf"/>
</dbReference>
<comment type="caution">
    <text evidence="8">The sequence shown here is derived from an EMBL/GenBank/DDBJ whole genome shotgun (WGS) entry which is preliminary data.</text>
</comment>
<dbReference type="CDD" id="cd00075">
    <property type="entry name" value="HATPase"/>
    <property type="match status" value="1"/>
</dbReference>
<name>A0ABV7WSG3_9GAMM</name>
<dbReference type="SMART" id="SM00388">
    <property type="entry name" value="HisKA"/>
    <property type="match status" value="1"/>
</dbReference>
<dbReference type="Pfam" id="PF02518">
    <property type="entry name" value="HATPase_c"/>
    <property type="match status" value="1"/>
</dbReference>
<feature type="domain" description="Histidine kinase" evidence="7">
    <location>
        <begin position="447"/>
        <end position="679"/>
    </location>
</feature>
<dbReference type="SUPFAM" id="SSF53822">
    <property type="entry name" value="Periplasmic binding protein-like I"/>
    <property type="match status" value="1"/>
</dbReference>
<keyword evidence="9" id="KW-1185">Reference proteome</keyword>
<dbReference type="Gene3D" id="1.10.287.130">
    <property type="match status" value="1"/>
</dbReference>
<evidence type="ECO:0000256" key="4">
    <source>
        <dbReference type="ARBA" id="ARBA00023015"/>
    </source>
</evidence>
<evidence type="ECO:0000256" key="2">
    <source>
        <dbReference type="ARBA" id="ARBA00012438"/>
    </source>
</evidence>